<evidence type="ECO:0000256" key="4">
    <source>
        <dbReference type="ARBA" id="ARBA00019114"/>
    </source>
</evidence>
<dbReference type="InterPro" id="IPR016195">
    <property type="entry name" value="Pol/histidinol_Pase-like"/>
</dbReference>
<dbReference type="PANTHER" id="PTHR32294">
    <property type="entry name" value="DNA POLYMERASE III SUBUNIT ALPHA"/>
    <property type="match status" value="1"/>
</dbReference>
<evidence type="ECO:0000256" key="6">
    <source>
        <dbReference type="ARBA" id="ARBA00022695"/>
    </source>
</evidence>
<feature type="domain" description="Polymerase/histidinol phosphatase N-terminal" evidence="12">
    <location>
        <begin position="4"/>
        <end position="71"/>
    </location>
</feature>
<dbReference type="InterPro" id="IPR011708">
    <property type="entry name" value="DNA_pol3_alpha_NTPase_dom"/>
</dbReference>
<evidence type="ECO:0000313" key="13">
    <source>
        <dbReference type="EMBL" id="GAA6114653.1"/>
    </source>
</evidence>
<name>A0ABP9ZIM0_9LACO</name>
<dbReference type="InterPro" id="IPR029460">
    <property type="entry name" value="DNAPol_HHH"/>
</dbReference>
<keyword evidence="8" id="KW-0239">DNA-directed DNA polymerase</keyword>
<dbReference type="Pfam" id="PF17657">
    <property type="entry name" value="DNA_pol3_finger"/>
    <property type="match status" value="1"/>
</dbReference>
<comment type="caution">
    <text evidence="13">The sequence shown here is derived from an EMBL/GenBank/DDBJ whole genome shotgun (WGS) entry which is preliminary data.</text>
</comment>
<evidence type="ECO:0000256" key="3">
    <source>
        <dbReference type="ARBA" id="ARBA00012417"/>
    </source>
</evidence>
<organism evidence="13 14">
    <name type="scientific">Apilactobacillus apinorum</name>
    <dbReference type="NCBI Taxonomy" id="1218495"/>
    <lineage>
        <taxon>Bacteria</taxon>
        <taxon>Bacillati</taxon>
        <taxon>Bacillota</taxon>
        <taxon>Bacilli</taxon>
        <taxon>Lactobacillales</taxon>
        <taxon>Lactobacillaceae</taxon>
        <taxon>Apilactobacillus</taxon>
    </lineage>
</organism>
<dbReference type="InterPro" id="IPR004805">
    <property type="entry name" value="DnaE2/DnaE/PolC"/>
</dbReference>
<dbReference type="Gene3D" id="1.10.10.1600">
    <property type="entry name" value="Bacterial DNA polymerase III alpha subunit, thumb domain"/>
    <property type="match status" value="1"/>
</dbReference>
<dbReference type="EMBL" id="BAABVV010000037">
    <property type="protein sequence ID" value="GAA6114653.1"/>
    <property type="molecule type" value="Genomic_DNA"/>
</dbReference>
<protein>
    <recommendedName>
        <fullName evidence="4">DNA polymerase III subunit alpha</fullName>
        <ecNumber evidence="3">2.7.7.7</ecNumber>
    </recommendedName>
</protein>
<reference evidence="13 14" key="1">
    <citation type="submission" date="2024-03" db="EMBL/GenBank/DDBJ databases">
        <title>Inconsistent identification of Apilactobacillus kunkeei-related strains obtained by well-developed overall genome related indices.</title>
        <authorList>
            <person name="Maeno S."/>
            <person name="Endo A."/>
        </authorList>
    </citation>
    <scope>NUCLEOTIDE SEQUENCE [LARGE SCALE GENOMIC DNA]</scope>
    <source>
        <strain evidence="13 14">20H-10</strain>
    </source>
</reference>
<comment type="subcellular location">
    <subcellularLocation>
        <location evidence="1">Cytoplasm</location>
    </subcellularLocation>
</comment>
<evidence type="ECO:0000256" key="10">
    <source>
        <dbReference type="ARBA" id="ARBA00026073"/>
    </source>
</evidence>
<dbReference type="Pfam" id="PF02811">
    <property type="entry name" value="PHP"/>
    <property type="match status" value="1"/>
</dbReference>
<evidence type="ECO:0000256" key="7">
    <source>
        <dbReference type="ARBA" id="ARBA00022705"/>
    </source>
</evidence>
<keyword evidence="7" id="KW-0235">DNA replication</keyword>
<evidence type="ECO:0000256" key="9">
    <source>
        <dbReference type="ARBA" id="ARBA00025611"/>
    </source>
</evidence>
<comment type="catalytic activity">
    <reaction evidence="11">
        <text>DNA(n) + a 2'-deoxyribonucleoside 5'-triphosphate = DNA(n+1) + diphosphate</text>
        <dbReference type="Rhea" id="RHEA:22508"/>
        <dbReference type="Rhea" id="RHEA-COMP:17339"/>
        <dbReference type="Rhea" id="RHEA-COMP:17340"/>
        <dbReference type="ChEBI" id="CHEBI:33019"/>
        <dbReference type="ChEBI" id="CHEBI:61560"/>
        <dbReference type="ChEBI" id="CHEBI:173112"/>
        <dbReference type="EC" id="2.7.7.7"/>
    </reaction>
</comment>
<evidence type="ECO:0000256" key="5">
    <source>
        <dbReference type="ARBA" id="ARBA00022679"/>
    </source>
</evidence>
<dbReference type="CDD" id="cd07431">
    <property type="entry name" value="PHP_PolIIIA"/>
    <property type="match status" value="1"/>
</dbReference>
<dbReference type="NCBIfam" id="NF004226">
    <property type="entry name" value="PRK05673.1"/>
    <property type="match status" value="1"/>
</dbReference>
<dbReference type="SMART" id="SM00481">
    <property type="entry name" value="POLIIIAc"/>
    <property type="match status" value="1"/>
</dbReference>
<evidence type="ECO:0000256" key="2">
    <source>
        <dbReference type="ARBA" id="ARBA00009496"/>
    </source>
</evidence>
<dbReference type="EC" id="2.7.7.7" evidence="3"/>
<dbReference type="InterPro" id="IPR041931">
    <property type="entry name" value="DNA_pol3_alpha_thumb_dom"/>
</dbReference>
<dbReference type="Pfam" id="PF01336">
    <property type="entry name" value="tRNA_anti-codon"/>
    <property type="match status" value="1"/>
</dbReference>
<keyword evidence="6" id="KW-0548">Nucleotidyltransferase</keyword>
<keyword evidence="5" id="KW-0808">Transferase</keyword>
<dbReference type="Gene3D" id="3.20.20.140">
    <property type="entry name" value="Metal-dependent hydrolases"/>
    <property type="match status" value="1"/>
</dbReference>
<proteinExistence type="inferred from homology"/>
<dbReference type="Proteomes" id="UP001438112">
    <property type="component" value="Unassembled WGS sequence"/>
</dbReference>
<evidence type="ECO:0000313" key="14">
    <source>
        <dbReference type="Proteomes" id="UP001438112"/>
    </source>
</evidence>
<comment type="similarity">
    <text evidence="2">Belongs to the DNA polymerase type-C family. DnaE subfamily.</text>
</comment>
<dbReference type="InterPro" id="IPR004013">
    <property type="entry name" value="PHP_dom"/>
</dbReference>
<dbReference type="NCBIfam" id="TIGR00594">
    <property type="entry name" value="polc"/>
    <property type="match status" value="1"/>
</dbReference>
<evidence type="ECO:0000259" key="12">
    <source>
        <dbReference type="SMART" id="SM00481"/>
    </source>
</evidence>
<sequence>MDYTPLNLMSSYSLLNSTISIDELISTAKQRGYKSLALTDENNMYGAIEFYDTCIKEDIHPIIGLTIDLEAITTSDSRNQLVLLAKDNEGYKNLMKISTKIMTNESETIELDNIYPYLSHTVVIIPDYGEWMTLFNNGNLDTLEDTIQKISDHKGDQSVFMGLSEDNIDNVEYRNFLTNISTSLNIQSVASSKVQLINQDDYFALQVMKKIDQNEKFPNPLNASHEKTNKWLDHRYEVIKRYIDAGLEKLVLNNQKIADSTNVVINKKQPVLPHYVNDLGLSSKEFLKKLCVQGLRQRVAKLKIDKNNWQTYIDRLGYELSVIDKMGFNDYFLIVWDVINYAHSQNIMTGPGRGSAAGSLVSFCLFITDVDPIQYDLLFERFLNEERRQMPDIDLDIPDNKRDVVLNYVHDKYGDEHVSQIVTFDTMSAKQVIRDIGRTFGLSRVQQSDWSRAIPSNQLRIKLSTAYKESQRLQNLVNDNPLNKLMFDTAIKLEGRPRHSGTHAAGVILSDTPIVETSPLKSGNEELLLTQYSKDYVEQIGLLKMDFLGLRNLSILAEVVSLVKQNVDSDFDIEKIDLTDAKTLKLFQDGDTNGVFQFESTGIKRVLKAMHPDNFGQISAVNALYRPGPMQNIDSFIRRKEGKEPVDRFDPNLDSILLPTYGIIVYQEQVMQVASVMGGFTLGEADNLRRAMSKKKKSTMDALKNKFVSGAINKGYSEPLAIQTFDYIEKFAGYGFNKSHAVAYSKMAFELAYLKTNYSLQFFVAVLNSVLNNNDKTNAYVVEAKKRDILVEHPNINKSEAYFSESDGKILFGLSAVKGLRKDFIQTIIEERNLNGQYKGLEEFIYRMPKKFRNVDLLKSLAYVRAFDDFGYNRAELSDSIEEFISSINLSGASQELFSTLKPKIKHRDDMTLQEKLSLEMEYTGVYLSGHPVEDYDVLKQEMNITTSDQMINKDENINTLIYVENVKEIRTKKGEQMAFINGTDMVGNISVTVFPTSFKKFANLLKRGIVLLVTGKTDFRNNEVQVIANQILPAANVKSALNKKKQLKKWYLKIDESHNDKQTSIKLYEIMQANHGDNKVIIYNANNNSKKELASKYSMNGSKGLYSKLIQLLGNGNVIYK</sequence>
<comment type="subunit">
    <text evidence="10">DNA polymerase III contains a core (composed of alpha, epsilon and theta chains) that associates with a tau subunit. This core dimerizes to form the POLIII' complex. PolIII' associates with the gamma complex (composed of gamma, delta, delta', psi and chi chains) and with the beta chain to form the complete DNA polymerase III complex.</text>
</comment>
<dbReference type="Pfam" id="PF07733">
    <property type="entry name" value="DNA_pol3_alpha"/>
    <property type="match status" value="1"/>
</dbReference>
<dbReference type="SUPFAM" id="SSF89550">
    <property type="entry name" value="PHP domain-like"/>
    <property type="match status" value="1"/>
</dbReference>
<dbReference type="RefSeq" id="WP_353318219.1">
    <property type="nucleotide sequence ID" value="NZ_BAABVV010000037.1"/>
</dbReference>
<comment type="function">
    <text evidence="9">DNA polymerase III is a complex, multichain enzyme responsible for most of the replicative synthesis in bacteria. This DNA polymerase also exhibits 3' to 5' exonuclease activity. The alpha chain is the DNA polymerase.</text>
</comment>
<dbReference type="InterPro" id="IPR003141">
    <property type="entry name" value="Pol/His_phosphatase_N"/>
</dbReference>
<dbReference type="InterPro" id="IPR040982">
    <property type="entry name" value="DNA_pol3_finger"/>
</dbReference>
<dbReference type="InterPro" id="IPR004365">
    <property type="entry name" value="NA-bd_OB_tRNA"/>
</dbReference>
<accession>A0ABP9ZIM0</accession>
<dbReference type="CDD" id="cd04485">
    <property type="entry name" value="DnaE_OBF"/>
    <property type="match status" value="1"/>
</dbReference>
<dbReference type="PANTHER" id="PTHR32294:SF0">
    <property type="entry name" value="DNA POLYMERASE III SUBUNIT ALPHA"/>
    <property type="match status" value="1"/>
</dbReference>
<gene>
    <name evidence="13" type="primary">dnaE</name>
    <name evidence="13" type="ORF">AP20H10_10160</name>
</gene>
<dbReference type="Pfam" id="PF14579">
    <property type="entry name" value="HHH_6"/>
    <property type="match status" value="1"/>
</dbReference>
<evidence type="ECO:0000256" key="8">
    <source>
        <dbReference type="ARBA" id="ARBA00022932"/>
    </source>
</evidence>
<keyword evidence="14" id="KW-1185">Reference proteome</keyword>
<dbReference type="Gene3D" id="1.10.150.870">
    <property type="match status" value="1"/>
</dbReference>
<evidence type="ECO:0000256" key="1">
    <source>
        <dbReference type="ARBA" id="ARBA00004496"/>
    </source>
</evidence>
<evidence type="ECO:0000256" key="11">
    <source>
        <dbReference type="ARBA" id="ARBA00049244"/>
    </source>
</evidence>